<gene>
    <name evidence="2" type="ORF">SAMN05216462_2102</name>
</gene>
<dbReference type="Gene3D" id="3.80.10.10">
    <property type="entry name" value="Ribonuclease Inhibitor"/>
    <property type="match status" value="6"/>
</dbReference>
<accession>A0A1H4CRK7</accession>
<organism evidence="2 3">
    <name type="scientific">Xylanibacter ruminicola</name>
    <name type="common">Prevotella ruminicola</name>
    <dbReference type="NCBI Taxonomy" id="839"/>
    <lineage>
        <taxon>Bacteria</taxon>
        <taxon>Pseudomonadati</taxon>
        <taxon>Bacteroidota</taxon>
        <taxon>Bacteroidia</taxon>
        <taxon>Bacteroidales</taxon>
        <taxon>Prevotellaceae</taxon>
        <taxon>Xylanibacter</taxon>
    </lineage>
</organism>
<dbReference type="Pfam" id="PF13306">
    <property type="entry name" value="LRR_5"/>
    <property type="match status" value="6"/>
</dbReference>
<feature type="chain" id="PRO_5010332714" evidence="1">
    <location>
        <begin position="20"/>
        <end position="1115"/>
    </location>
</feature>
<dbReference type="AlphaFoldDB" id="A0A1H4CRK7"/>
<dbReference type="InterPro" id="IPR053139">
    <property type="entry name" value="Surface_bspA-like"/>
</dbReference>
<dbReference type="RefSeq" id="WP_074761461.1">
    <property type="nucleotide sequence ID" value="NZ_FNRF01000003.1"/>
</dbReference>
<keyword evidence="1" id="KW-0732">Signal</keyword>
<dbReference type="PANTHER" id="PTHR45661:SF3">
    <property type="entry name" value="IG-LIKE DOMAIN-CONTAINING PROTEIN"/>
    <property type="match status" value="1"/>
</dbReference>
<dbReference type="InterPro" id="IPR032675">
    <property type="entry name" value="LRR_dom_sf"/>
</dbReference>
<dbReference type="Proteomes" id="UP000182257">
    <property type="component" value="Unassembled WGS sequence"/>
</dbReference>
<dbReference type="PANTHER" id="PTHR45661">
    <property type="entry name" value="SURFACE ANTIGEN"/>
    <property type="match status" value="1"/>
</dbReference>
<protein>
    <submittedName>
        <fullName evidence="2">Leucine rich repeat-containing protein</fullName>
    </submittedName>
</protein>
<dbReference type="InterPro" id="IPR026906">
    <property type="entry name" value="LRR_5"/>
</dbReference>
<evidence type="ECO:0000313" key="3">
    <source>
        <dbReference type="Proteomes" id="UP000182257"/>
    </source>
</evidence>
<dbReference type="OrthoDB" id="1066099at2"/>
<dbReference type="SUPFAM" id="SSF52058">
    <property type="entry name" value="L domain-like"/>
    <property type="match status" value="1"/>
</dbReference>
<feature type="non-terminal residue" evidence="2">
    <location>
        <position position="1115"/>
    </location>
</feature>
<dbReference type="Gene3D" id="3.40.50.12480">
    <property type="match status" value="1"/>
</dbReference>
<feature type="signal peptide" evidence="1">
    <location>
        <begin position="1"/>
        <end position="19"/>
    </location>
</feature>
<name>A0A1H4CRK7_XYLRU</name>
<sequence>MKKTIILLLSLLTSMVVFADSFDQEGSTTIDGIEYVYGKVTHDNGDITNEAKIKDGADITLLTLKIPPYIEVNNSTYDVTTICANAFEDNEHIEYVIIPENVVTIEKGAFQHSNAAKSKLRLIQLPSTLKSIGSNAFKNCARLGHIWLKNGNPVTLDANSFPGSFLSLYIPKASGSNFDEKWTARFGNRIYEIYDNDGEMEKISPAQSQTYICAKTTETGGVATLFEYDNDAKVTIPASFSNNGVTYSVKGIGSYSIKTPSKLKTLVINDGVEAIYNSAFEGCSALRRVTLPSTLDSIGTDAFKGCTGVSHIGCKVADPATLAGSVERFPNNPMMALYVSDDASYKSYQVEGVKIWSNRFNSRIYKGEMIEIPDNVNGITYIGSTNSDEVTLFSVTDKDVSDPVYSTNGKKLTGIDYLAFDECKKITNLPIPDNVLVIGPSAFNNCDALETIKFPSNLERIGKSAFSGCTKLVTVEFGSNNPPIIDKDLFNISNSSEKTLYVPDKSSYVGGGWDKFAYVMEGSVKENVPFGNMNFNLSSTSLEATLIKVNNGDKIQDKVTIPYFISYEGKEYVVSVIRKNAFVDIKSSLIHLSFEDNNNGLCNLSIGESALSGCTKLRLLRLPKRLKKISKNAFSSCEKLVDIEFRGTPSSEITKGETIFHANTRKYGSLYVPTGNGDYSALGWNLSIKRCDDVEEFQFPEGGMTYLGWKKNSAEMGETKLIIGANPNGSSTLNLPKQVTRTQSDNSEVRYSLVAIGENAFSGKSFTNLVIPEGVTKIGENAFLNNLKLKTVDLPSTLNEIGENAFNGCNLGTITSRMATPPVINTNVFLELITPDVYIPNSTSNTYIGVSGWARFQGKYLEGEIFDAQDVDKLMMIYNCRTGDHTATLIKINDTGILENNTLEILPTVTVLHGGKTDTFTVTEIGESVSQNNSDKGKIEVLDIKAAVTAIGANAFQNCTKLATIKLPSSLKSIGSSAFSGTKITELRLDSVESIGTGAFQNISSLKKVWLPSKLTSVGENAFAGCNALTHVSSSIASPSSVISADVFSVSGDNTSNICTLFVPYASKANYGSDWNKKFTNIIGGDYVDDLSKDGMTYSCYTYKNEGGDTVKSAL</sequence>
<dbReference type="EMBL" id="FNRF01000003">
    <property type="protein sequence ID" value="SEA62997.1"/>
    <property type="molecule type" value="Genomic_DNA"/>
</dbReference>
<evidence type="ECO:0000313" key="2">
    <source>
        <dbReference type="EMBL" id="SEA62997.1"/>
    </source>
</evidence>
<evidence type="ECO:0000256" key="1">
    <source>
        <dbReference type="SAM" id="SignalP"/>
    </source>
</evidence>
<reference evidence="2 3" key="1">
    <citation type="submission" date="2016-10" db="EMBL/GenBank/DDBJ databases">
        <authorList>
            <person name="de Groot N.N."/>
        </authorList>
    </citation>
    <scope>NUCLEOTIDE SEQUENCE [LARGE SCALE GENOMIC DNA]</scope>
    <source>
        <strain evidence="2 3">D31d</strain>
    </source>
</reference>
<proteinExistence type="predicted"/>